<protein>
    <submittedName>
        <fullName evidence="2">Putative class I glutamine amidotransferase-like protein</fullName>
    </submittedName>
</protein>
<dbReference type="AlphaFoldDB" id="A0A0W0F2K8"/>
<name>A0A0W0F2K8_MONRR</name>
<dbReference type="Proteomes" id="UP000054988">
    <property type="component" value="Unassembled WGS sequence"/>
</dbReference>
<dbReference type="EMBL" id="LATX01002380">
    <property type="protein sequence ID" value="KTB30543.1"/>
    <property type="molecule type" value="Genomic_DNA"/>
</dbReference>
<dbReference type="GO" id="GO:0016740">
    <property type="term" value="F:transferase activity"/>
    <property type="evidence" value="ECO:0007669"/>
    <property type="project" value="UniProtKB-KW"/>
</dbReference>
<keyword evidence="2" id="KW-0808">Transferase</keyword>
<dbReference type="Pfam" id="PF01965">
    <property type="entry name" value="DJ-1_PfpI"/>
    <property type="match status" value="1"/>
</dbReference>
<dbReference type="InterPro" id="IPR002818">
    <property type="entry name" value="DJ-1/PfpI"/>
</dbReference>
<feature type="domain" description="DJ-1/PfpI" evidence="1">
    <location>
        <begin position="57"/>
        <end position="186"/>
    </location>
</feature>
<evidence type="ECO:0000313" key="2">
    <source>
        <dbReference type="EMBL" id="KTB30543.1"/>
    </source>
</evidence>
<reference evidence="2 3" key="1">
    <citation type="submission" date="2015-12" db="EMBL/GenBank/DDBJ databases">
        <title>Draft genome sequence of Moniliophthora roreri, the causal agent of frosty pod rot of cacao.</title>
        <authorList>
            <person name="Aime M.C."/>
            <person name="Diaz-Valderrama J.R."/>
            <person name="Kijpornyongpan T."/>
            <person name="Phillips-Mora W."/>
        </authorList>
    </citation>
    <scope>NUCLEOTIDE SEQUENCE [LARGE SCALE GENOMIC DNA]</scope>
    <source>
        <strain evidence="2 3">MCA 2952</strain>
    </source>
</reference>
<keyword evidence="2" id="KW-0315">Glutamine amidotransferase</keyword>
<sequence length="222" mass="24509">MSTELKVYRLAVCLYPNVTPLDYQGAMELLGGFSTDNQARWGHLYKNRPPCAINPEYLSHTPEPVKPMVGPGLVPSMTYKEALELEDGKDFDIILVPGGPNSDPNKGPKAKHILTVCTGSWVLAGTGLLNGKRATTNKASYRMIVEKTKDFNITWVPKARWVVNDDKHIWTASGVTAGMDLALSFLTFFTNEAFAEEARGIIELSAHKDPNEDEFASFYGLV</sequence>
<accession>A0A0W0F2K8</accession>
<dbReference type="PANTHER" id="PTHR43130:SF15">
    <property type="entry name" value="THIJ_PFPI FAMILY PROTEIN (AFU_ORTHOLOGUE AFUA_5G14240)"/>
    <property type="match status" value="1"/>
</dbReference>
<dbReference type="Gene3D" id="3.40.50.880">
    <property type="match status" value="1"/>
</dbReference>
<evidence type="ECO:0000259" key="1">
    <source>
        <dbReference type="Pfam" id="PF01965"/>
    </source>
</evidence>
<gene>
    <name evidence="2" type="ORF">WG66_16876</name>
</gene>
<proteinExistence type="predicted"/>
<organism evidence="2 3">
    <name type="scientific">Moniliophthora roreri</name>
    <name type="common">Frosty pod rot fungus</name>
    <name type="synonym">Monilia roreri</name>
    <dbReference type="NCBI Taxonomy" id="221103"/>
    <lineage>
        <taxon>Eukaryota</taxon>
        <taxon>Fungi</taxon>
        <taxon>Dikarya</taxon>
        <taxon>Basidiomycota</taxon>
        <taxon>Agaricomycotina</taxon>
        <taxon>Agaricomycetes</taxon>
        <taxon>Agaricomycetidae</taxon>
        <taxon>Agaricales</taxon>
        <taxon>Marasmiineae</taxon>
        <taxon>Marasmiaceae</taxon>
        <taxon>Moniliophthora</taxon>
    </lineage>
</organism>
<dbReference type="eggNOG" id="ENOG502S3AM">
    <property type="taxonomic scope" value="Eukaryota"/>
</dbReference>
<dbReference type="InterPro" id="IPR029062">
    <property type="entry name" value="Class_I_gatase-like"/>
</dbReference>
<dbReference type="SUPFAM" id="SSF52317">
    <property type="entry name" value="Class I glutamine amidotransferase-like"/>
    <property type="match status" value="1"/>
</dbReference>
<dbReference type="InterPro" id="IPR052158">
    <property type="entry name" value="INH-QAR"/>
</dbReference>
<evidence type="ECO:0000313" key="3">
    <source>
        <dbReference type="Proteomes" id="UP000054988"/>
    </source>
</evidence>
<comment type="caution">
    <text evidence="2">The sequence shown here is derived from an EMBL/GenBank/DDBJ whole genome shotgun (WGS) entry which is preliminary data.</text>
</comment>
<dbReference type="PANTHER" id="PTHR43130">
    <property type="entry name" value="ARAC-FAMILY TRANSCRIPTIONAL REGULATOR"/>
    <property type="match status" value="1"/>
</dbReference>